<dbReference type="Pfam" id="PF03938">
    <property type="entry name" value="OmpH"/>
    <property type="match status" value="1"/>
</dbReference>
<accession>A0A382CDP0</accession>
<evidence type="ECO:0000313" key="3">
    <source>
        <dbReference type="EMBL" id="SVB23437.1"/>
    </source>
</evidence>
<dbReference type="AlphaFoldDB" id="A0A382CDP0"/>
<protein>
    <recommendedName>
        <fullName evidence="4">OmpH family outer membrane protein</fullName>
    </recommendedName>
</protein>
<dbReference type="Gene3D" id="3.30.910.20">
    <property type="entry name" value="Skp domain"/>
    <property type="match status" value="1"/>
</dbReference>
<name>A0A382CDP0_9ZZZZ</name>
<reference evidence="3" key="1">
    <citation type="submission" date="2018-05" db="EMBL/GenBank/DDBJ databases">
        <authorList>
            <person name="Lanie J.A."/>
            <person name="Ng W.-L."/>
            <person name="Kazmierczak K.M."/>
            <person name="Andrzejewski T.M."/>
            <person name="Davidsen T.M."/>
            <person name="Wayne K.J."/>
            <person name="Tettelin H."/>
            <person name="Glass J.I."/>
            <person name="Rusch D."/>
            <person name="Podicherti R."/>
            <person name="Tsui H.-C.T."/>
            <person name="Winkler M.E."/>
        </authorList>
    </citation>
    <scope>NUCLEOTIDE SEQUENCE</scope>
</reference>
<evidence type="ECO:0000256" key="1">
    <source>
        <dbReference type="SAM" id="Coils"/>
    </source>
</evidence>
<feature type="region of interest" description="Disordered" evidence="2">
    <location>
        <begin position="145"/>
        <end position="169"/>
    </location>
</feature>
<feature type="coiled-coil region" evidence="1">
    <location>
        <begin position="15"/>
        <end position="76"/>
    </location>
</feature>
<dbReference type="EMBL" id="UINC01033721">
    <property type="protein sequence ID" value="SVB23437.1"/>
    <property type="molecule type" value="Genomic_DNA"/>
</dbReference>
<feature type="compositionally biased region" description="Low complexity" evidence="2">
    <location>
        <begin position="154"/>
        <end position="169"/>
    </location>
</feature>
<keyword evidence="1" id="KW-0175">Coiled coil</keyword>
<gene>
    <name evidence="3" type="ORF">METZ01_LOCUS176291</name>
</gene>
<dbReference type="InterPro" id="IPR024930">
    <property type="entry name" value="Skp_dom_sf"/>
</dbReference>
<sequence>KERGADFDKARIGMIDDLNLLREDYNRLNASIQDQANSEEKRADDQKKAQVKLAEYKRLEQQIIEFNKNAQKTLGDQTQRLRKGRLEEIQEVVSAKAKELGYDWVIDSSQDVMLPRTPTVLYTNGKNDLTAVIIAILNEDVVGKYKPSEPAKPAEPSAEKPAAPTPTEK</sequence>
<dbReference type="InterPro" id="IPR005632">
    <property type="entry name" value="Chaperone_Skp"/>
</dbReference>
<dbReference type="SUPFAM" id="SSF111384">
    <property type="entry name" value="OmpH-like"/>
    <property type="match status" value="1"/>
</dbReference>
<proteinExistence type="predicted"/>
<organism evidence="3">
    <name type="scientific">marine metagenome</name>
    <dbReference type="NCBI Taxonomy" id="408172"/>
    <lineage>
        <taxon>unclassified sequences</taxon>
        <taxon>metagenomes</taxon>
        <taxon>ecological metagenomes</taxon>
    </lineage>
</organism>
<dbReference type="GO" id="GO:0051082">
    <property type="term" value="F:unfolded protein binding"/>
    <property type="evidence" value="ECO:0007669"/>
    <property type="project" value="InterPro"/>
</dbReference>
<evidence type="ECO:0008006" key="4">
    <source>
        <dbReference type="Google" id="ProtNLM"/>
    </source>
</evidence>
<evidence type="ECO:0000256" key="2">
    <source>
        <dbReference type="SAM" id="MobiDB-lite"/>
    </source>
</evidence>
<feature type="non-terminal residue" evidence="3">
    <location>
        <position position="1"/>
    </location>
</feature>